<dbReference type="AlphaFoldDB" id="A0A0L0G5F0"/>
<dbReference type="GeneID" id="25904135"/>
<sequence>MTANNPCLTSCGQTRFDLGANVAKYLLELYKDPLETVDISGRHQSFVDEPEVFRCDPQKLHVHYRNDALAHLQQFDIITERRPIKGLIFLFKWTQDPEPRETVAEIPEDLFFAHQITENACATQAILSIILNCPDIELGPTLTDFKTFTKDFDSKLKGEAIGHTESIRKVHNSFARPELYDMMDKSKPRYGTEDAFHFISYIPFNGRVYELDGLRKGPIDLGAAAEDWLAVARSAIQKRIEALHGEIRFNLMAVVKDRRKILSEQLTELLKTGINDDSYLVSELTAKLYSEEKKFERYSRENSYRKHNFVPFFINSLRLLAQRGELEGLVAAAKDKANRRAKDNLQ</sequence>
<organism evidence="10 11">
    <name type="scientific">Sphaeroforma arctica JP610</name>
    <dbReference type="NCBI Taxonomy" id="667725"/>
    <lineage>
        <taxon>Eukaryota</taxon>
        <taxon>Ichthyosporea</taxon>
        <taxon>Ichthyophonida</taxon>
        <taxon>Sphaeroforma</taxon>
    </lineage>
</organism>
<dbReference type="Pfam" id="PF01088">
    <property type="entry name" value="Peptidase_C12"/>
    <property type="match status" value="1"/>
</dbReference>
<dbReference type="GO" id="GO:0005737">
    <property type="term" value="C:cytoplasm"/>
    <property type="evidence" value="ECO:0007669"/>
    <property type="project" value="TreeGrafter"/>
</dbReference>
<dbReference type="InterPro" id="IPR041507">
    <property type="entry name" value="UCH_C"/>
</dbReference>
<dbReference type="RefSeq" id="XP_014158051.1">
    <property type="nucleotide sequence ID" value="XM_014302576.1"/>
</dbReference>
<dbReference type="EMBL" id="KQ241784">
    <property type="protein sequence ID" value="KNC84149.1"/>
    <property type="molecule type" value="Genomic_DNA"/>
</dbReference>
<dbReference type="InterPro" id="IPR001578">
    <property type="entry name" value="Peptidase_C12_UCH"/>
</dbReference>
<dbReference type="Gene3D" id="1.20.58.860">
    <property type="match status" value="1"/>
</dbReference>
<keyword evidence="3 7" id="KW-0645">Protease</keyword>
<evidence type="ECO:0000256" key="6">
    <source>
        <dbReference type="ARBA" id="ARBA00022807"/>
    </source>
</evidence>
<comment type="similarity">
    <text evidence="2 7 8">Belongs to the peptidase C12 family.</text>
</comment>
<dbReference type="PRINTS" id="PR00707">
    <property type="entry name" value="UBCTHYDRLASE"/>
</dbReference>
<proteinExistence type="inferred from homology"/>
<dbReference type="Pfam" id="PF18031">
    <property type="entry name" value="UCH_C"/>
    <property type="match status" value="1"/>
</dbReference>
<dbReference type="PROSITE" id="PS52049">
    <property type="entry name" value="ULD"/>
    <property type="match status" value="1"/>
</dbReference>
<reference evidence="10 11" key="1">
    <citation type="submission" date="2011-02" db="EMBL/GenBank/DDBJ databases">
        <title>The Genome Sequence of Sphaeroforma arctica JP610.</title>
        <authorList>
            <consortium name="The Broad Institute Genome Sequencing Platform"/>
            <person name="Russ C."/>
            <person name="Cuomo C."/>
            <person name="Young S.K."/>
            <person name="Zeng Q."/>
            <person name="Gargeya S."/>
            <person name="Alvarado L."/>
            <person name="Berlin A."/>
            <person name="Chapman S.B."/>
            <person name="Chen Z."/>
            <person name="Freedman E."/>
            <person name="Gellesch M."/>
            <person name="Goldberg J."/>
            <person name="Griggs A."/>
            <person name="Gujja S."/>
            <person name="Heilman E."/>
            <person name="Heiman D."/>
            <person name="Howarth C."/>
            <person name="Mehta T."/>
            <person name="Neiman D."/>
            <person name="Pearson M."/>
            <person name="Roberts A."/>
            <person name="Saif S."/>
            <person name="Shea T."/>
            <person name="Shenoy N."/>
            <person name="Sisk P."/>
            <person name="Stolte C."/>
            <person name="Sykes S."/>
            <person name="White J."/>
            <person name="Yandava C."/>
            <person name="Burger G."/>
            <person name="Gray M.W."/>
            <person name="Holland P.W.H."/>
            <person name="King N."/>
            <person name="Lang F.B.F."/>
            <person name="Roger A.J."/>
            <person name="Ruiz-Trillo I."/>
            <person name="Haas B."/>
            <person name="Nusbaum C."/>
            <person name="Birren B."/>
        </authorList>
    </citation>
    <scope>NUCLEOTIDE SEQUENCE [LARGE SCALE GENOMIC DNA]</scope>
    <source>
        <strain evidence="10 11">JP610</strain>
    </source>
</reference>
<dbReference type="Proteomes" id="UP000054560">
    <property type="component" value="Unassembled WGS sequence"/>
</dbReference>
<dbReference type="OrthoDB" id="1924260at2759"/>
<evidence type="ECO:0000256" key="1">
    <source>
        <dbReference type="ARBA" id="ARBA00000707"/>
    </source>
</evidence>
<evidence type="ECO:0000256" key="7">
    <source>
        <dbReference type="PROSITE-ProRule" id="PRU01393"/>
    </source>
</evidence>
<evidence type="ECO:0000259" key="9">
    <source>
        <dbReference type="PROSITE" id="PS52048"/>
    </source>
</evidence>
<evidence type="ECO:0000313" key="10">
    <source>
        <dbReference type="EMBL" id="KNC84149.1"/>
    </source>
</evidence>
<feature type="site" description="Transition state stabilizer" evidence="7">
    <location>
        <position position="115"/>
    </location>
</feature>
<name>A0A0L0G5F0_9EUKA</name>
<feature type="domain" description="UCH catalytic" evidence="9">
    <location>
        <begin position="42"/>
        <end position="256"/>
    </location>
</feature>
<evidence type="ECO:0000256" key="2">
    <source>
        <dbReference type="ARBA" id="ARBA00009326"/>
    </source>
</evidence>
<dbReference type="GO" id="GO:0004843">
    <property type="term" value="F:cysteine-type deubiquitinase activity"/>
    <property type="evidence" value="ECO:0007669"/>
    <property type="project" value="UniProtKB-UniRule"/>
</dbReference>
<dbReference type="PROSITE" id="PS52048">
    <property type="entry name" value="UCH_DOMAIN"/>
    <property type="match status" value="1"/>
</dbReference>
<dbReference type="GO" id="GO:0006511">
    <property type="term" value="P:ubiquitin-dependent protein catabolic process"/>
    <property type="evidence" value="ECO:0007669"/>
    <property type="project" value="UniProtKB-UniRule"/>
</dbReference>
<evidence type="ECO:0000256" key="4">
    <source>
        <dbReference type="ARBA" id="ARBA00022786"/>
    </source>
</evidence>
<evidence type="ECO:0000313" key="11">
    <source>
        <dbReference type="Proteomes" id="UP000054560"/>
    </source>
</evidence>
<evidence type="ECO:0000256" key="5">
    <source>
        <dbReference type="ARBA" id="ARBA00022801"/>
    </source>
</evidence>
<gene>
    <name evidence="10" type="ORF">SARC_03631</name>
</gene>
<dbReference type="Gene3D" id="3.40.532.10">
    <property type="entry name" value="Peptidase C12, ubiquitin carboxyl-terminal hydrolase"/>
    <property type="match status" value="1"/>
</dbReference>
<dbReference type="EC" id="3.4.19.12" evidence="8"/>
<evidence type="ECO:0000256" key="3">
    <source>
        <dbReference type="ARBA" id="ARBA00022670"/>
    </source>
</evidence>
<keyword evidence="4 7" id="KW-0833">Ubl conjugation pathway</keyword>
<dbReference type="STRING" id="667725.A0A0L0G5F0"/>
<protein>
    <recommendedName>
        <fullName evidence="8">Ubiquitin carboxyl-terminal hydrolase</fullName>
        <ecNumber evidence="8">3.4.19.12</ecNumber>
    </recommendedName>
</protein>
<keyword evidence="11" id="KW-1185">Reference proteome</keyword>
<feature type="active site" description="Proton donor" evidence="7">
    <location>
        <position position="197"/>
    </location>
</feature>
<comment type="catalytic activity">
    <reaction evidence="1 7 8">
        <text>Thiol-dependent hydrolysis of ester, thioester, amide, peptide and isopeptide bonds formed by the C-terminal Gly of ubiquitin (a 76-residue protein attached to proteins as an intracellular targeting signal).</text>
        <dbReference type="EC" id="3.4.19.12"/>
    </reaction>
</comment>
<dbReference type="InterPro" id="IPR038765">
    <property type="entry name" value="Papain-like_cys_pep_sf"/>
</dbReference>
<dbReference type="SUPFAM" id="SSF54001">
    <property type="entry name" value="Cysteine proteinases"/>
    <property type="match status" value="1"/>
</dbReference>
<keyword evidence="6 7" id="KW-0788">Thiol protease</keyword>
<dbReference type="PANTHER" id="PTHR10589">
    <property type="entry name" value="UBIQUITIN CARBOXYL-TERMINAL HYDROLASE"/>
    <property type="match status" value="1"/>
</dbReference>
<keyword evidence="5 7" id="KW-0378">Hydrolase</keyword>
<feature type="active site" description="Nucleophile" evidence="7">
    <location>
        <position position="121"/>
    </location>
</feature>
<dbReference type="GO" id="GO:0016579">
    <property type="term" value="P:protein deubiquitination"/>
    <property type="evidence" value="ECO:0007669"/>
    <property type="project" value="TreeGrafter"/>
</dbReference>
<dbReference type="eggNOG" id="KOG2778">
    <property type="taxonomic scope" value="Eukaryota"/>
</dbReference>
<feature type="site" description="Important for enzyme activity" evidence="7">
    <location>
        <position position="212"/>
    </location>
</feature>
<evidence type="ECO:0000256" key="8">
    <source>
        <dbReference type="RuleBase" id="RU361215"/>
    </source>
</evidence>
<dbReference type="PANTHER" id="PTHR10589:SF16">
    <property type="entry name" value="UBIQUITIN CARBOXYL-TERMINAL HYDROLASE ISOZYME L5"/>
    <property type="match status" value="1"/>
</dbReference>
<accession>A0A0L0G5F0</accession>
<dbReference type="InterPro" id="IPR036959">
    <property type="entry name" value="Peptidase_C12_UCH_sf"/>
</dbReference>